<dbReference type="SUPFAM" id="SSF81301">
    <property type="entry name" value="Nucleotidyltransferase"/>
    <property type="match status" value="1"/>
</dbReference>
<name>A0AAE3SGB6_9BACT</name>
<keyword evidence="2" id="KW-1185">Reference proteome</keyword>
<dbReference type="Pfam" id="PF08843">
    <property type="entry name" value="AbiEii"/>
    <property type="match status" value="1"/>
</dbReference>
<dbReference type="RefSeq" id="WP_301191722.1">
    <property type="nucleotide sequence ID" value="NZ_JAPDPJ010000045.1"/>
</dbReference>
<evidence type="ECO:0000313" key="1">
    <source>
        <dbReference type="EMBL" id="MCW3788161.1"/>
    </source>
</evidence>
<dbReference type="InterPro" id="IPR043519">
    <property type="entry name" value="NT_sf"/>
</dbReference>
<protein>
    <submittedName>
        <fullName evidence="1">Nucleotidyl transferase AbiEii/AbiGii toxin family protein</fullName>
    </submittedName>
</protein>
<dbReference type="InterPro" id="IPR014942">
    <property type="entry name" value="AbiEii"/>
</dbReference>
<dbReference type="AlphaFoldDB" id="A0AAE3SGB6"/>
<dbReference type="EMBL" id="JAPDPJ010000045">
    <property type="protein sequence ID" value="MCW3788161.1"/>
    <property type="molecule type" value="Genomic_DNA"/>
</dbReference>
<comment type="caution">
    <text evidence="1">The sequence shown here is derived from an EMBL/GenBank/DDBJ whole genome shotgun (WGS) entry which is preliminary data.</text>
</comment>
<sequence>MLHFETIIPETRFILEDLMRREELKDYRLVGGTALSLYKGHRVSDDIDLFLNPEKEFDKQKIKRVLISLADRPEDIEISDMTFGFSSYLTYNVRGDELKIDLMHFESDPFIDEPNIINDIRLASTRDISAMKLNAITSRSEKKDFIDIHELLLEYSIKDMLEHYKKKYPYNDPKDVIFAFAAIDNADSSYMPKMFIDWSWDQIKENLKQQFRKYLDQEAGV</sequence>
<proteinExistence type="predicted"/>
<organism evidence="1 2">
    <name type="scientific">Plebeiibacterium sediminum</name>
    <dbReference type="NCBI Taxonomy" id="2992112"/>
    <lineage>
        <taxon>Bacteria</taxon>
        <taxon>Pseudomonadati</taxon>
        <taxon>Bacteroidota</taxon>
        <taxon>Bacteroidia</taxon>
        <taxon>Marinilabiliales</taxon>
        <taxon>Marinilabiliaceae</taxon>
        <taxon>Plebeiibacterium</taxon>
    </lineage>
</organism>
<accession>A0AAE3SGB6</accession>
<reference evidence="1" key="1">
    <citation type="submission" date="2022-10" db="EMBL/GenBank/DDBJ databases">
        <authorList>
            <person name="Yu W.X."/>
        </authorList>
    </citation>
    <scope>NUCLEOTIDE SEQUENCE</scope>
    <source>
        <strain evidence="1">AAT</strain>
    </source>
</reference>
<keyword evidence="1" id="KW-0808">Transferase</keyword>
<evidence type="ECO:0000313" key="2">
    <source>
        <dbReference type="Proteomes" id="UP001209229"/>
    </source>
</evidence>
<gene>
    <name evidence="1" type="ORF">OM075_16940</name>
</gene>
<dbReference type="GO" id="GO:0016740">
    <property type="term" value="F:transferase activity"/>
    <property type="evidence" value="ECO:0007669"/>
    <property type="project" value="UniProtKB-KW"/>
</dbReference>
<dbReference type="Proteomes" id="UP001209229">
    <property type="component" value="Unassembled WGS sequence"/>
</dbReference>
<dbReference type="Gene3D" id="3.10.450.620">
    <property type="entry name" value="JHP933, nucleotidyltransferase-like core domain"/>
    <property type="match status" value="1"/>
</dbReference>